<evidence type="ECO:0000256" key="11">
    <source>
        <dbReference type="ARBA" id="ARBA00033987"/>
    </source>
</evidence>
<keyword evidence="8" id="KW-0520">NAD</keyword>
<keyword evidence="4" id="KW-0808">Transferase</keyword>
<dbReference type="InterPro" id="IPR036420">
    <property type="entry name" value="BRCT_dom_sf"/>
</dbReference>
<keyword evidence="7" id="KW-0862">Zinc</keyword>
<dbReference type="AlphaFoldDB" id="A0A4P9WAU9"/>
<evidence type="ECO:0000259" key="13">
    <source>
        <dbReference type="PROSITE" id="PS50064"/>
    </source>
</evidence>
<dbReference type="Gene3D" id="3.30.1740.10">
    <property type="entry name" value="Zinc finger, PARP-type"/>
    <property type="match status" value="1"/>
</dbReference>
<dbReference type="InterPro" id="IPR036957">
    <property type="entry name" value="Znf_PARP_sf"/>
</dbReference>
<keyword evidence="10" id="KW-0539">Nucleus</keyword>
<dbReference type="GO" id="GO:0006302">
    <property type="term" value="P:double-strand break repair"/>
    <property type="evidence" value="ECO:0007669"/>
    <property type="project" value="TreeGrafter"/>
</dbReference>
<dbReference type="PROSITE" id="PS51977">
    <property type="entry name" value="WGR"/>
    <property type="match status" value="1"/>
</dbReference>
<keyword evidence="17" id="KW-1185">Reference proteome</keyword>
<dbReference type="GO" id="GO:0003950">
    <property type="term" value="F:NAD+ poly-ADP-ribosyltransferase activity"/>
    <property type="evidence" value="ECO:0007669"/>
    <property type="project" value="UniProtKB-EC"/>
</dbReference>
<dbReference type="PANTHER" id="PTHR10459:SF112">
    <property type="entry name" value="POLY [ADP-RIBOSE] POLYMERASE 1"/>
    <property type="match status" value="1"/>
</dbReference>
<comment type="subcellular location">
    <subcellularLocation>
        <location evidence="1">Nucleus</location>
    </subcellularLocation>
</comment>
<feature type="domain" description="BRCT" evidence="14">
    <location>
        <begin position="353"/>
        <end position="446"/>
    </location>
</feature>
<feature type="region of interest" description="Disordered" evidence="12">
    <location>
        <begin position="137"/>
        <end position="203"/>
    </location>
</feature>
<dbReference type="InterPro" id="IPR001510">
    <property type="entry name" value="Znf_PARP"/>
</dbReference>
<evidence type="ECO:0000256" key="12">
    <source>
        <dbReference type="SAM" id="MobiDB-lite"/>
    </source>
</evidence>
<evidence type="ECO:0000259" key="15">
    <source>
        <dbReference type="PROSITE" id="PS51977"/>
    </source>
</evidence>
<dbReference type="SUPFAM" id="SSF142921">
    <property type="entry name" value="WGR domain-like"/>
    <property type="match status" value="1"/>
</dbReference>
<dbReference type="Proteomes" id="UP000269721">
    <property type="component" value="Unassembled WGS sequence"/>
</dbReference>
<feature type="compositionally biased region" description="Basic residues" evidence="12">
    <location>
        <begin position="154"/>
        <end position="165"/>
    </location>
</feature>
<name>A0A4P9WAU9_9FUNG</name>
<dbReference type="SUPFAM" id="SSF57716">
    <property type="entry name" value="Glucocorticoid receptor-like (DNA-binding domain)"/>
    <property type="match status" value="1"/>
</dbReference>
<dbReference type="Gene3D" id="3.90.640.80">
    <property type="match status" value="1"/>
</dbReference>
<evidence type="ECO:0000313" key="16">
    <source>
        <dbReference type="EMBL" id="RKO89729.1"/>
    </source>
</evidence>
<feature type="domain" description="PARP-type" evidence="13">
    <location>
        <begin position="69"/>
        <end position="140"/>
    </location>
</feature>
<keyword evidence="9" id="KW-0238">DNA-binding</keyword>
<evidence type="ECO:0000256" key="4">
    <source>
        <dbReference type="ARBA" id="ARBA00022679"/>
    </source>
</evidence>
<keyword evidence="6" id="KW-0863">Zinc-finger</keyword>
<dbReference type="GO" id="GO:0003677">
    <property type="term" value="F:DNA binding"/>
    <property type="evidence" value="ECO:0007669"/>
    <property type="project" value="UniProtKB-KW"/>
</dbReference>
<protein>
    <recommendedName>
        <fullName evidence="2">NAD(+) ADP-ribosyltransferase</fullName>
        <ecNumber evidence="2">2.4.2.30</ecNumber>
    </recommendedName>
</protein>
<evidence type="ECO:0000256" key="5">
    <source>
        <dbReference type="ARBA" id="ARBA00022723"/>
    </source>
</evidence>
<dbReference type="GO" id="GO:0005730">
    <property type="term" value="C:nucleolus"/>
    <property type="evidence" value="ECO:0007669"/>
    <property type="project" value="TreeGrafter"/>
</dbReference>
<accession>A0A4P9WAU9</accession>
<dbReference type="CDD" id="cd08001">
    <property type="entry name" value="WGR_PARP1_like"/>
    <property type="match status" value="1"/>
</dbReference>
<reference evidence="17" key="1">
    <citation type="journal article" date="2018" name="Nat. Microbiol.">
        <title>Leveraging single-cell genomics to expand the fungal tree of life.</title>
        <authorList>
            <person name="Ahrendt S.R."/>
            <person name="Quandt C.A."/>
            <person name="Ciobanu D."/>
            <person name="Clum A."/>
            <person name="Salamov A."/>
            <person name="Andreopoulos B."/>
            <person name="Cheng J.F."/>
            <person name="Woyke T."/>
            <person name="Pelin A."/>
            <person name="Henrissat B."/>
            <person name="Reynolds N.K."/>
            <person name="Benny G.L."/>
            <person name="Smith M.E."/>
            <person name="James T.Y."/>
            <person name="Grigoriev I.V."/>
        </authorList>
    </citation>
    <scope>NUCLEOTIDE SEQUENCE [LARGE SCALE GENOMIC DNA]</scope>
</reference>
<dbReference type="SMART" id="SM00773">
    <property type="entry name" value="WGR"/>
    <property type="match status" value="1"/>
</dbReference>
<evidence type="ECO:0000256" key="2">
    <source>
        <dbReference type="ARBA" id="ARBA00012020"/>
    </source>
</evidence>
<comment type="catalytic activity">
    <reaction evidence="11">
        <text>NAD(+) + (ADP-D-ribosyl)n-acceptor = nicotinamide + (ADP-D-ribosyl)n+1-acceptor + H(+).</text>
        <dbReference type="EC" id="2.4.2.30"/>
    </reaction>
</comment>
<evidence type="ECO:0000256" key="3">
    <source>
        <dbReference type="ARBA" id="ARBA00022676"/>
    </source>
</evidence>
<gene>
    <name evidence="16" type="ORF">BDK51DRAFT_26449</name>
</gene>
<dbReference type="SMART" id="SM01336">
    <property type="entry name" value="zf-PARP"/>
    <property type="match status" value="1"/>
</dbReference>
<evidence type="ECO:0000256" key="6">
    <source>
        <dbReference type="ARBA" id="ARBA00022771"/>
    </source>
</evidence>
<evidence type="ECO:0000256" key="1">
    <source>
        <dbReference type="ARBA" id="ARBA00004123"/>
    </source>
</evidence>
<evidence type="ECO:0000256" key="8">
    <source>
        <dbReference type="ARBA" id="ARBA00023027"/>
    </source>
</evidence>
<dbReference type="EC" id="2.4.2.30" evidence="2"/>
<dbReference type="Pfam" id="PF05406">
    <property type="entry name" value="WGR"/>
    <property type="match status" value="1"/>
</dbReference>
<organism evidence="16 17">
    <name type="scientific">Blyttiomyces helicus</name>
    <dbReference type="NCBI Taxonomy" id="388810"/>
    <lineage>
        <taxon>Eukaryota</taxon>
        <taxon>Fungi</taxon>
        <taxon>Fungi incertae sedis</taxon>
        <taxon>Chytridiomycota</taxon>
        <taxon>Chytridiomycota incertae sedis</taxon>
        <taxon>Chytridiomycetes</taxon>
        <taxon>Chytridiomycetes incertae sedis</taxon>
        <taxon>Blyttiomyces</taxon>
    </lineage>
</organism>
<evidence type="ECO:0000259" key="14">
    <source>
        <dbReference type="PROSITE" id="PS50172"/>
    </source>
</evidence>
<dbReference type="GO" id="GO:0008270">
    <property type="term" value="F:zinc ion binding"/>
    <property type="evidence" value="ECO:0007669"/>
    <property type="project" value="UniProtKB-KW"/>
</dbReference>
<sequence length="591" mass="64718">MTQSPKFDGLTPQWYHPACSRLVIRTLFTAFKSCGGMTRRHCGNSLGWAPLALVPGMRSLLSATARAVCEKKILLGEPRLSFEVHTEAAVGPSTIPAWHHVKCFFECYEGKVASADDFDGVEDLLDDDRKVITALIKKRAPPPPPAQSEEPVTKKKQTAKRKKKAGNVDDDDVILIEDDQPTEPMPASKRRKLDPVPTARQAATTADPLADVLRTQTAALWKIRDTVAVTSKSKSLYLSLLSANGIHMHPADTDSDAALTALADAMLFGVAAKCPDCHLSRLIPGDFDYVCPAYGEWGKCAHTAPTTKRSPFVVPSDIGTNWAETYKWSPQPQPRAFPVRVVAPKTLTVSELAASLALKRGKIFASAGKLSLTQNEIQEIVEKCGGGFSKSVSRSVHYLISNAAEVGKRSARIKAAADAGIDVLDESYLFDCRDQNKPLSTKDKKYLLMQNTLDREESGAGKKRRWGEKFEEERAPKTTKLVVKDGRAVDADSGLTATHHVLRQGNAWFSCVLANADIAKGKNSYYKMQILVSDTSPPDVHLFRSWGRTGTKVGGKNLAPFAAQVDDAISMFEDLYREKTGNDWGAKHQLK</sequence>
<feature type="compositionally biased region" description="Acidic residues" evidence="12">
    <location>
        <begin position="168"/>
        <end position="181"/>
    </location>
</feature>
<dbReference type="OrthoDB" id="429950at2759"/>
<dbReference type="InterPro" id="IPR008893">
    <property type="entry name" value="WGR_domain"/>
</dbReference>
<keyword evidence="5" id="KW-0479">Metal-binding</keyword>
<dbReference type="SMART" id="SM00292">
    <property type="entry name" value="BRCT"/>
    <property type="match status" value="1"/>
</dbReference>
<dbReference type="Gene3D" id="3.40.50.10190">
    <property type="entry name" value="BRCT domain"/>
    <property type="match status" value="1"/>
</dbReference>
<dbReference type="GO" id="GO:0070212">
    <property type="term" value="P:protein poly-ADP-ribosylation"/>
    <property type="evidence" value="ECO:0007669"/>
    <property type="project" value="TreeGrafter"/>
</dbReference>
<dbReference type="GO" id="GO:1990404">
    <property type="term" value="F:NAD+-protein mono-ADP-ribosyltransferase activity"/>
    <property type="evidence" value="ECO:0007669"/>
    <property type="project" value="TreeGrafter"/>
</dbReference>
<dbReference type="SUPFAM" id="SSF52113">
    <property type="entry name" value="BRCT domain"/>
    <property type="match status" value="1"/>
</dbReference>
<dbReference type="InterPro" id="IPR050800">
    <property type="entry name" value="ARTD/PARP"/>
</dbReference>
<dbReference type="InterPro" id="IPR036930">
    <property type="entry name" value="WGR_dom_sf"/>
</dbReference>
<dbReference type="Pfam" id="PF00533">
    <property type="entry name" value="BRCT"/>
    <property type="match status" value="1"/>
</dbReference>
<dbReference type="PANTHER" id="PTHR10459">
    <property type="entry name" value="DNA LIGASE"/>
    <property type="match status" value="1"/>
</dbReference>
<keyword evidence="3" id="KW-0328">Glycosyltransferase</keyword>
<feature type="domain" description="WGR" evidence="15">
    <location>
        <begin position="498"/>
        <end position="591"/>
    </location>
</feature>
<dbReference type="PROSITE" id="PS50172">
    <property type="entry name" value="BRCT"/>
    <property type="match status" value="1"/>
</dbReference>
<proteinExistence type="predicted"/>
<dbReference type="InterPro" id="IPR001357">
    <property type="entry name" value="BRCT_dom"/>
</dbReference>
<dbReference type="SMART" id="SM01335">
    <property type="entry name" value="PADR1"/>
    <property type="match status" value="1"/>
</dbReference>
<dbReference type="PROSITE" id="PS52007">
    <property type="entry name" value="PADR1"/>
    <property type="match status" value="1"/>
</dbReference>
<evidence type="ECO:0000256" key="9">
    <source>
        <dbReference type="ARBA" id="ARBA00023125"/>
    </source>
</evidence>
<feature type="non-terminal residue" evidence="16">
    <location>
        <position position="591"/>
    </location>
</feature>
<evidence type="ECO:0000256" key="10">
    <source>
        <dbReference type="ARBA" id="ARBA00023242"/>
    </source>
</evidence>
<evidence type="ECO:0000256" key="7">
    <source>
        <dbReference type="ARBA" id="ARBA00022833"/>
    </source>
</evidence>
<dbReference type="PROSITE" id="PS50064">
    <property type="entry name" value="ZF_PARP_2"/>
    <property type="match status" value="1"/>
</dbReference>
<evidence type="ECO:0000313" key="17">
    <source>
        <dbReference type="Proteomes" id="UP000269721"/>
    </source>
</evidence>
<dbReference type="EMBL" id="KZ995919">
    <property type="protein sequence ID" value="RKO89729.1"/>
    <property type="molecule type" value="Genomic_DNA"/>
</dbReference>